<dbReference type="eggNOG" id="COG4122">
    <property type="taxonomic scope" value="Bacteria"/>
</dbReference>
<evidence type="ECO:0000256" key="1">
    <source>
        <dbReference type="ARBA" id="ARBA00022603"/>
    </source>
</evidence>
<gene>
    <name evidence="4" type="ORF">ATO8_01510</name>
</gene>
<evidence type="ECO:0000256" key="2">
    <source>
        <dbReference type="ARBA" id="ARBA00022679"/>
    </source>
</evidence>
<organism evidence="4 5">
    <name type="scientific">Roseivivax marinus</name>
    <dbReference type="NCBI Taxonomy" id="1379903"/>
    <lineage>
        <taxon>Bacteria</taxon>
        <taxon>Pseudomonadati</taxon>
        <taxon>Pseudomonadota</taxon>
        <taxon>Alphaproteobacteria</taxon>
        <taxon>Rhodobacterales</taxon>
        <taxon>Roseobacteraceae</taxon>
        <taxon>Roseivivax</taxon>
    </lineage>
</organism>
<proteinExistence type="predicted"/>
<dbReference type="GO" id="GO:0032259">
    <property type="term" value="P:methylation"/>
    <property type="evidence" value="ECO:0007669"/>
    <property type="project" value="UniProtKB-KW"/>
</dbReference>
<reference evidence="4 5" key="1">
    <citation type="journal article" date="2014" name="Antonie Van Leeuwenhoek">
        <title>Roseivivax atlanticus sp. nov., isolated from surface seawater of the Atlantic Ocean.</title>
        <authorList>
            <person name="Li G."/>
            <person name="Lai Q."/>
            <person name="Liu X."/>
            <person name="Sun F."/>
            <person name="Shao Z."/>
        </authorList>
    </citation>
    <scope>NUCLEOTIDE SEQUENCE [LARGE SCALE GENOMIC DNA]</scope>
    <source>
        <strain evidence="4 5">22II-s10s</strain>
    </source>
</reference>
<evidence type="ECO:0000313" key="5">
    <source>
        <dbReference type="Proteomes" id="UP000019063"/>
    </source>
</evidence>
<dbReference type="SUPFAM" id="SSF53335">
    <property type="entry name" value="S-adenosyl-L-methionine-dependent methyltransferases"/>
    <property type="match status" value="1"/>
</dbReference>
<dbReference type="InterPro" id="IPR029063">
    <property type="entry name" value="SAM-dependent_MTases_sf"/>
</dbReference>
<dbReference type="Proteomes" id="UP000019063">
    <property type="component" value="Unassembled WGS sequence"/>
</dbReference>
<evidence type="ECO:0000313" key="4">
    <source>
        <dbReference type="EMBL" id="ETW14545.1"/>
    </source>
</evidence>
<dbReference type="InterPro" id="IPR002935">
    <property type="entry name" value="SAM_O-MeTrfase"/>
</dbReference>
<keyword evidence="5" id="KW-1185">Reference proteome</keyword>
<dbReference type="AlphaFoldDB" id="W4HRB3"/>
<accession>W4HRB3</accession>
<dbReference type="CDD" id="cd02440">
    <property type="entry name" value="AdoMet_MTases"/>
    <property type="match status" value="1"/>
</dbReference>
<dbReference type="GO" id="GO:0008171">
    <property type="term" value="F:O-methyltransferase activity"/>
    <property type="evidence" value="ECO:0007669"/>
    <property type="project" value="InterPro"/>
</dbReference>
<dbReference type="PANTHER" id="PTHR43836:SF2">
    <property type="entry name" value="CATECHOL O-METHYLTRANSFERASE 1-RELATED"/>
    <property type="match status" value="1"/>
</dbReference>
<keyword evidence="2 4" id="KW-0808">Transferase</keyword>
<name>W4HRB3_9RHOB</name>
<dbReference type="PROSITE" id="PS51682">
    <property type="entry name" value="SAM_OMT_I"/>
    <property type="match status" value="1"/>
</dbReference>
<dbReference type="PANTHER" id="PTHR43836">
    <property type="entry name" value="CATECHOL O-METHYLTRANSFERASE 1-RELATED"/>
    <property type="match status" value="1"/>
</dbReference>
<dbReference type="Gene3D" id="3.40.50.150">
    <property type="entry name" value="Vaccinia Virus protein VP39"/>
    <property type="match status" value="1"/>
</dbReference>
<keyword evidence="3" id="KW-0949">S-adenosyl-L-methionine</keyword>
<sequence length="214" mass="23235">MLDQILRRSLLDGRRAPMQVSDECARTLQLLTCLQKPQVAIELGGFVGYSAIHIARGLPPGGRLTCVELDSELAEVTRKNVDILGLTDLVEVVCRDALNFLQSIPSESVDMVFIDADKRRYLQYLRESFRVLRRGGLLIADDACADGDYSSECIADPDGSEARSAIHSYNVSVARTKSLCSSLISSGHGLMVSIKAPRTAAALPTVDGSVEPIR</sequence>
<evidence type="ECO:0000256" key="3">
    <source>
        <dbReference type="ARBA" id="ARBA00022691"/>
    </source>
</evidence>
<dbReference type="EMBL" id="AQQW01000001">
    <property type="protein sequence ID" value="ETW14545.1"/>
    <property type="molecule type" value="Genomic_DNA"/>
</dbReference>
<dbReference type="Pfam" id="PF01596">
    <property type="entry name" value="Methyltransf_3"/>
    <property type="match status" value="1"/>
</dbReference>
<dbReference type="STRING" id="1379903.ATO8_01510"/>
<comment type="caution">
    <text evidence="4">The sequence shown here is derived from an EMBL/GenBank/DDBJ whole genome shotgun (WGS) entry which is preliminary data.</text>
</comment>
<protein>
    <submittedName>
        <fullName evidence="4">O-methyltransferase family protein</fullName>
    </submittedName>
</protein>
<keyword evidence="1 4" id="KW-0489">Methyltransferase</keyword>